<sequence length="393" mass="40218">MKRIVMVLAASAAVGGAAPAPAPQANYWMDVATASGMGAGMMGGGGQPNMAQVMQMMQGGGGQVMHSVNLYLSSKQKPAAPQASHMIPAGMRMGPSLPLIAPAAARPEPRSDGVPANFQPPKGKMLIYWGCGEHVGAGQPTVIDFASVAKGKMPAGYAAMVAAVRAAQPPRQGQSAGYGEWPNTRDSRPVPPAASLLGAHKIEANYAPPIAFTLAQGQDFMPGLGLREAGNMPSGAVRLAWTPAASATGYALSMFGATAAGDVVMWSSAAKAAAMPNMDYLTPAQARQLVASGAALAPGTSQCVLPAEVAKTSPSGMVMMIGYGPEANFSDKPKSPTWTTKVRYKTTASVMLGMGDMMGDAGPGQPQPQQPRRKRKFGLGDLIQGATGLPVGN</sequence>
<name>A0A7G9L083_9SPHN</name>
<keyword evidence="2" id="KW-0732">Signal</keyword>
<protein>
    <submittedName>
        <fullName evidence="3">Uncharacterized protein</fullName>
    </submittedName>
</protein>
<evidence type="ECO:0000313" key="3">
    <source>
        <dbReference type="EMBL" id="QNM82032.1"/>
    </source>
</evidence>
<feature type="compositionally biased region" description="Low complexity" evidence="1">
    <location>
        <begin position="355"/>
        <end position="364"/>
    </location>
</feature>
<accession>A0A7G9L083</accession>
<dbReference type="KEGG" id="ssau:H8M03_08290"/>
<dbReference type="AlphaFoldDB" id="A0A7G9L083"/>
<evidence type="ECO:0000256" key="2">
    <source>
        <dbReference type="SAM" id="SignalP"/>
    </source>
</evidence>
<dbReference type="Proteomes" id="UP000515861">
    <property type="component" value="Chromosome"/>
</dbReference>
<dbReference type="RefSeq" id="WP_187478988.1">
    <property type="nucleotide sequence ID" value="NZ_CP060697.1"/>
</dbReference>
<feature type="signal peptide" evidence="2">
    <location>
        <begin position="1"/>
        <end position="22"/>
    </location>
</feature>
<evidence type="ECO:0000256" key="1">
    <source>
        <dbReference type="SAM" id="MobiDB-lite"/>
    </source>
</evidence>
<feature type="chain" id="PRO_5028988899" evidence="2">
    <location>
        <begin position="23"/>
        <end position="393"/>
    </location>
</feature>
<dbReference type="EMBL" id="CP060697">
    <property type="protein sequence ID" value="QNM82032.1"/>
    <property type="molecule type" value="Genomic_DNA"/>
</dbReference>
<gene>
    <name evidence="3" type="ORF">H8M03_08290</name>
</gene>
<feature type="region of interest" description="Disordered" evidence="1">
    <location>
        <begin position="355"/>
        <end position="393"/>
    </location>
</feature>
<evidence type="ECO:0000313" key="4">
    <source>
        <dbReference type="Proteomes" id="UP000515861"/>
    </source>
</evidence>
<reference evidence="3 4" key="1">
    <citation type="submission" date="2020-08" db="EMBL/GenBank/DDBJ databases">
        <title>Sphingomonas sp. sand1-3 16S ribosomal RNA gene Genome sequencing and assembly.</title>
        <authorList>
            <person name="Kang M."/>
        </authorList>
    </citation>
    <scope>NUCLEOTIDE SEQUENCE [LARGE SCALE GENOMIC DNA]</scope>
    <source>
        <strain evidence="4">sand1-3</strain>
    </source>
</reference>
<keyword evidence="4" id="KW-1185">Reference proteome</keyword>
<proteinExistence type="predicted"/>
<organism evidence="3 4">
    <name type="scientific">Sphingomonas sabuli</name>
    <dbReference type="NCBI Taxonomy" id="2764186"/>
    <lineage>
        <taxon>Bacteria</taxon>
        <taxon>Pseudomonadati</taxon>
        <taxon>Pseudomonadota</taxon>
        <taxon>Alphaproteobacteria</taxon>
        <taxon>Sphingomonadales</taxon>
        <taxon>Sphingomonadaceae</taxon>
        <taxon>Sphingomonas</taxon>
    </lineage>
</organism>